<keyword evidence="8" id="KW-0732">Signal</keyword>
<dbReference type="GO" id="GO:0004565">
    <property type="term" value="F:beta-galactosidase activity"/>
    <property type="evidence" value="ECO:0007669"/>
    <property type="project" value="UniProtKB-EC"/>
</dbReference>
<dbReference type="InterPro" id="IPR017853">
    <property type="entry name" value="GH"/>
</dbReference>
<dbReference type="Proteomes" id="UP000596276">
    <property type="component" value="Chromosome 4"/>
</dbReference>
<dbReference type="PANTHER" id="PTHR46323:SF2">
    <property type="entry name" value="BETA-GALACTOSIDASE"/>
    <property type="match status" value="1"/>
</dbReference>
<evidence type="ECO:0000256" key="1">
    <source>
        <dbReference type="ARBA" id="ARBA00001412"/>
    </source>
</evidence>
<dbReference type="EC" id="3.2.1.23" evidence="3"/>
<dbReference type="InterPro" id="IPR014718">
    <property type="entry name" value="GH-type_carb-bd"/>
</dbReference>
<dbReference type="InterPro" id="IPR006102">
    <property type="entry name" value="Ig-like_GH2"/>
</dbReference>
<dbReference type="InterPro" id="IPR023232">
    <property type="entry name" value="Glyco_hydro_2_AS"/>
</dbReference>
<dbReference type="OMA" id="HYTNIDY"/>
<dbReference type="InterPro" id="IPR050347">
    <property type="entry name" value="Bact_Beta-galactosidase"/>
</dbReference>
<gene>
    <name evidence="10" type="ORF">F9C07_2283142</name>
</gene>
<dbReference type="Gene3D" id="3.20.20.80">
    <property type="entry name" value="Glycosidases"/>
    <property type="match status" value="1"/>
</dbReference>
<evidence type="ECO:0000256" key="7">
    <source>
        <dbReference type="ARBA" id="ARBA00032230"/>
    </source>
</evidence>
<dbReference type="SUPFAM" id="SSF51445">
    <property type="entry name" value="(Trans)glycosidases"/>
    <property type="match status" value="1"/>
</dbReference>
<dbReference type="Pfam" id="PF00703">
    <property type="entry name" value="Glyco_hydro_2"/>
    <property type="match status" value="1"/>
</dbReference>
<dbReference type="InterPro" id="IPR006104">
    <property type="entry name" value="Glyco_hydro_2_N"/>
</dbReference>
<dbReference type="InterPro" id="IPR013783">
    <property type="entry name" value="Ig-like_fold"/>
</dbReference>
<dbReference type="Pfam" id="PF16353">
    <property type="entry name" value="LacZ_4"/>
    <property type="match status" value="1"/>
</dbReference>
<dbReference type="PANTHER" id="PTHR46323">
    <property type="entry name" value="BETA-GALACTOSIDASE"/>
    <property type="match status" value="1"/>
</dbReference>
<dbReference type="Pfam" id="PF02836">
    <property type="entry name" value="Glyco_hydro_2_C"/>
    <property type="match status" value="1"/>
</dbReference>
<dbReference type="Pfam" id="PF02837">
    <property type="entry name" value="Glyco_hydro_2_N"/>
    <property type="match status" value="1"/>
</dbReference>
<feature type="domain" description="Beta galactosidase small chain/" evidence="9">
    <location>
        <begin position="793"/>
        <end position="1069"/>
    </location>
</feature>
<accession>A0A7U2R0F5</accession>
<dbReference type="InterPro" id="IPR032312">
    <property type="entry name" value="LacZ_4"/>
</dbReference>
<dbReference type="PROSITE" id="PS00608">
    <property type="entry name" value="GLYCOSYL_HYDROL_F2_2"/>
    <property type="match status" value="1"/>
</dbReference>
<proteinExistence type="inferred from homology"/>
<keyword evidence="5" id="KW-0326">Glycosidase</keyword>
<evidence type="ECO:0000256" key="2">
    <source>
        <dbReference type="ARBA" id="ARBA00007401"/>
    </source>
</evidence>
<reference evidence="11" key="1">
    <citation type="journal article" date="2021" name="G3 (Bethesda)">
        <title>Chromosome assembled and annotated genome sequence of Aspergillus flavus NRRL 3357.</title>
        <authorList>
            <person name="Skerker J.M."/>
            <person name="Pianalto K.M."/>
            <person name="Mondo S.J."/>
            <person name="Yang K."/>
            <person name="Arkin A.P."/>
            <person name="Keller N.P."/>
            <person name="Grigoriev I.V."/>
            <person name="Louise Glass N.L."/>
        </authorList>
    </citation>
    <scope>NUCLEOTIDE SEQUENCE [LARGE SCALE GENOMIC DNA]</scope>
    <source>
        <strain evidence="11">ATCC 200026 / FGSC A1120 / IAM 13836 / NRRL 3357 / JCM 12722 / SRRC 167</strain>
    </source>
</reference>
<feature type="chain" id="PRO_5030591751" description="beta-galactosidase" evidence="8">
    <location>
        <begin position="18"/>
        <end position="1071"/>
    </location>
</feature>
<dbReference type="Gene3D" id="2.60.120.260">
    <property type="entry name" value="Galactose-binding domain-like"/>
    <property type="match status" value="1"/>
</dbReference>
<organism evidence="10 11">
    <name type="scientific">Aspergillus flavus (strain ATCC 200026 / FGSC A1120 / IAM 13836 / NRRL 3357 / JCM 12722 / SRRC 167)</name>
    <dbReference type="NCBI Taxonomy" id="332952"/>
    <lineage>
        <taxon>Eukaryota</taxon>
        <taxon>Fungi</taxon>
        <taxon>Dikarya</taxon>
        <taxon>Ascomycota</taxon>
        <taxon>Pezizomycotina</taxon>
        <taxon>Eurotiomycetes</taxon>
        <taxon>Eurotiomycetidae</taxon>
        <taxon>Eurotiales</taxon>
        <taxon>Aspergillaceae</taxon>
        <taxon>Aspergillus</taxon>
        <taxon>Aspergillus subgen. Circumdati</taxon>
    </lineage>
</organism>
<dbReference type="Pfam" id="PF02929">
    <property type="entry name" value="Bgal_small_N"/>
    <property type="match status" value="1"/>
</dbReference>
<dbReference type="VEuPathDB" id="FungiDB:F9C07_2283142"/>
<comment type="catalytic activity">
    <reaction evidence="1">
        <text>Hydrolysis of terminal non-reducing beta-D-galactose residues in beta-D-galactosides.</text>
        <dbReference type="EC" id="3.2.1.23"/>
    </reaction>
</comment>
<dbReference type="InterPro" id="IPR004199">
    <property type="entry name" value="B-gal_small/dom_5"/>
</dbReference>
<comment type="similarity">
    <text evidence="2">Belongs to the glycosyl hydrolase 2 family.</text>
</comment>
<dbReference type="SUPFAM" id="SSF49785">
    <property type="entry name" value="Galactose-binding domain-like"/>
    <property type="match status" value="1"/>
</dbReference>
<evidence type="ECO:0000256" key="8">
    <source>
        <dbReference type="SAM" id="SignalP"/>
    </source>
</evidence>
<dbReference type="PRINTS" id="PR00132">
    <property type="entry name" value="GLHYDRLASE2"/>
</dbReference>
<evidence type="ECO:0000256" key="3">
    <source>
        <dbReference type="ARBA" id="ARBA00012756"/>
    </source>
</evidence>
<dbReference type="GO" id="GO:0005990">
    <property type="term" value="P:lactose catabolic process"/>
    <property type="evidence" value="ECO:0007669"/>
    <property type="project" value="TreeGrafter"/>
</dbReference>
<dbReference type="GO" id="GO:0009341">
    <property type="term" value="C:beta-galactosidase complex"/>
    <property type="evidence" value="ECO:0007669"/>
    <property type="project" value="InterPro"/>
</dbReference>
<name>A0A7U2R0F5_ASPFN</name>
<dbReference type="SMART" id="SM01038">
    <property type="entry name" value="Bgal_small_N"/>
    <property type="match status" value="1"/>
</dbReference>
<evidence type="ECO:0000256" key="4">
    <source>
        <dbReference type="ARBA" id="ARBA00022801"/>
    </source>
</evidence>
<evidence type="ECO:0000256" key="5">
    <source>
        <dbReference type="ARBA" id="ARBA00023295"/>
    </source>
</evidence>
<dbReference type="SUPFAM" id="SSF49303">
    <property type="entry name" value="beta-Galactosidase/glucuronidase domain"/>
    <property type="match status" value="2"/>
</dbReference>
<evidence type="ECO:0000313" key="10">
    <source>
        <dbReference type="EMBL" id="QRD89740.1"/>
    </source>
</evidence>
<dbReference type="GO" id="GO:0030246">
    <property type="term" value="F:carbohydrate binding"/>
    <property type="evidence" value="ECO:0007669"/>
    <property type="project" value="InterPro"/>
</dbReference>
<dbReference type="GO" id="GO:0071555">
    <property type="term" value="P:cell wall organization"/>
    <property type="evidence" value="ECO:0007669"/>
    <property type="project" value="UniProtKB-KW"/>
</dbReference>
<sequence>MWLLTLGFLATTGPSLFLAPGLGIDALPPWRGLVEGVYLLELDHPKGAGQTHCDESTIPPMASLATTGWPGALPDWSNLNVLHRNTLAPRAHFYLYPNEEAALTFDREESLFHSLNGTWKFHYDASPFVAPSWDSNVNDWDDIVVPGMWQTQGYGRPHYTNIDYPFPATPPNVSYMNPTGSYWREFEVPSDWDGQQIRLRYEGVDSAFHVYVNGEEVGYSQGSRNPSEFDITEYLSPNDTNTLATRVYQWSDGSYLEDQDQWWLSGIFRDVYLIPFPQSAITDFSVMPELDDSLEIGTLNVNVSTQGEDGDMSIKVLLPNGEVFDSWSGSSSDRYSKRVEGDDLHLWSAETPNLYTILIEFNGRTISQKVGFRRVEMSGSNFLVNGKPIIIYGVNRHEHHYLSGRTVPYEAMRADLIQMKRSNINTIRTAHQPPHPAFFDVADELGFYVISEADLECHGFGHIEDTEEQAATWLSDNPEWTHAYLDRAQQVVERFKNHVSVIIWSLGNECFYGQNQAAMYQWIKERDPSRIIHYEQDRKAESADIYSHMYSSPDTMLEHMANHTDKPLILCEYAHAMGNGPGGLEEYVALFRSEPLSQGGLVWEWNNHGLLKKEGDLEYFAYGGDFGDEPNDADFIMDGLTLSDHTPMPSLLEYAKIIQPVTVRLTEDSSQMIVTNHYDFVDLSGLNVFWHMVYDGRTTNRTELTLPRVPAGENRTVDLPLNIDDVSQEAWLTIEFELKENRIWADQGHIVAWDQLYLPGTSVQRSMAAVGRAVSPSARQAGLQVTQDRAKLNITTGGTAFGFDLLQGNVTWEVDGVSMFQQGPELYFYRAMTQNDEASAGDGVEWDAAKVGMMHTQVRDVTWSQSENGVTVHFQIRVAPKVLEWGVEADLIYTVSTGDPAIRVQARGEFVGKNTPSVVPRIGLMAVMSKEFSDVSWFGRGPGENYKDSKQACRMGRYESTVEDLFTYYDYPQENGNREDLRWLQVSNGEVTLDVRRADEGASFSFTAGRYMPFDLNDAKHPHDLNPLNVTVLNLDYDNHGLGSATVGPKPFEKYKCRTEPFDFTFVMSLA</sequence>
<keyword evidence="4 10" id="KW-0378">Hydrolase</keyword>
<dbReference type="VEuPathDB" id="FungiDB:AFLA_002104"/>
<dbReference type="AlphaFoldDB" id="A0A7U2R0F5"/>
<dbReference type="InterPro" id="IPR011013">
    <property type="entry name" value="Gal_mutarotase_sf_dom"/>
</dbReference>
<evidence type="ECO:0000256" key="6">
    <source>
        <dbReference type="ARBA" id="ARBA00023316"/>
    </source>
</evidence>
<dbReference type="SUPFAM" id="SSF74650">
    <property type="entry name" value="Galactose mutarotase-like"/>
    <property type="match status" value="1"/>
</dbReference>
<evidence type="ECO:0000313" key="11">
    <source>
        <dbReference type="Proteomes" id="UP000596276"/>
    </source>
</evidence>
<protein>
    <recommendedName>
        <fullName evidence="3">beta-galactosidase</fullName>
        <ecNumber evidence="3">3.2.1.23</ecNumber>
    </recommendedName>
    <alternativeName>
        <fullName evidence="7">Lactase</fullName>
    </alternativeName>
</protein>
<feature type="signal peptide" evidence="8">
    <location>
        <begin position="1"/>
        <end position="17"/>
    </location>
</feature>
<dbReference type="InterPro" id="IPR006103">
    <property type="entry name" value="Glyco_hydro_2_cat"/>
</dbReference>
<dbReference type="EMBL" id="CP044618">
    <property type="protein sequence ID" value="QRD89740.1"/>
    <property type="molecule type" value="Genomic_DNA"/>
</dbReference>
<dbReference type="InterPro" id="IPR036156">
    <property type="entry name" value="Beta-gal/glucu_dom_sf"/>
</dbReference>
<dbReference type="UniPathway" id="UPA00280"/>
<dbReference type="InterPro" id="IPR006101">
    <property type="entry name" value="Glyco_hydro_2"/>
</dbReference>
<keyword evidence="11" id="KW-1185">Reference proteome</keyword>
<dbReference type="InterPro" id="IPR008979">
    <property type="entry name" value="Galactose-bd-like_sf"/>
</dbReference>
<dbReference type="Gene3D" id="2.60.40.10">
    <property type="entry name" value="Immunoglobulins"/>
    <property type="match status" value="2"/>
</dbReference>
<keyword evidence="6" id="KW-0961">Cell wall biogenesis/degradation</keyword>
<evidence type="ECO:0000259" key="9">
    <source>
        <dbReference type="SMART" id="SM01038"/>
    </source>
</evidence>
<dbReference type="Gene3D" id="2.70.98.10">
    <property type="match status" value="1"/>
</dbReference>